<dbReference type="Gene3D" id="3.40.220.10">
    <property type="entry name" value="Leucine Aminopeptidase, subunit E, domain 1"/>
    <property type="match status" value="1"/>
</dbReference>
<feature type="domain" description="Macro" evidence="1">
    <location>
        <begin position="31"/>
        <end position="185"/>
    </location>
</feature>
<dbReference type="VEuPathDB" id="VectorBase:CSON013127"/>
<dbReference type="PANTHER" id="PTHR12521:SF0">
    <property type="entry name" value="ADP-RIBOSE GLYCOHYDROLASE OARD1"/>
    <property type="match status" value="1"/>
</dbReference>
<name>A0A336KNZ2_CULSO</name>
<proteinExistence type="predicted"/>
<dbReference type="Pfam" id="PF01661">
    <property type="entry name" value="Macro"/>
    <property type="match status" value="1"/>
</dbReference>
<reference evidence="3" key="1">
    <citation type="submission" date="2018-04" db="EMBL/GenBank/DDBJ databases">
        <authorList>
            <person name="Go L.Y."/>
            <person name="Mitchell J.A."/>
        </authorList>
    </citation>
    <scope>NUCLEOTIDE SEQUENCE</scope>
    <source>
        <tissue evidence="3">Whole organism</tissue>
    </source>
</reference>
<evidence type="ECO:0000259" key="1">
    <source>
        <dbReference type="PROSITE" id="PS51154"/>
    </source>
</evidence>
<sequence>MLVKHFISSTLPKTRSFLLNNTKLSHLNYCEQSLKMSSQSGFTFKDIEGDLFSCPKDCSLAHCVAADMKMGAGIAVKFKQMFGQVDQLKAQNQRAGGVAVLKDGDRYIYYLVSKNETYSKPTYQDLNYSLEAMRNHMRENKVSKLAMPRIGCGIDGLQWDKVSDLIKEVFKNENVEVTIYTFVPK</sequence>
<protein>
    <submittedName>
        <fullName evidence="2">CSON013127 protein</fullName>
    </submittedName>
    <submittedName>
        <fullName evidence="3">CSON013942 protein</fullName>
    </submittedName>
</protein>
<dbReference type="AlphaFoldDB" id="A0A336KNZ2"/>
<dbReference type="InterPro" id="IPR043472">
    <property type="entry name" value="Macro_dom-like"/>
</dbReference>
<dbReference type="SUPFAM" id="SSF52949">
    <property type="entry name" value="Macro domain-like"/>
    <property type="match status" value="1"/>
</dbReference>
<evidence type="ECO:0000313" key="4">
    <source>
        <dbReference type="EMBL" id="SSX26124.1"/>
    </source>
</evidence>
<dbReference type="EMBL" id="UFQT01000651">
    <property type="protein sequence ID" value="SSX26124.1"/>
    <property type="molecule type" value="Genomic_DNA"/>
</dbReference>
<dbReference type="EMBL" id="UFQT01000742">
    <property type="protein sequence ID" value="SSX26873.1"/>
    <property type="molecule type" value="Genomic_DNA"/>
</dbReference>
<dbReference type="EMBL" id="UFQS01000651">
    <property type="protein sequence ID" value="SSX05765.1"/>
    <property type="molecule type" value="Genomic_DNA"/>
</dbReference>
<dbReference type="CDD" id="cd02901">
    <property type="entry name" value="Macro_Poa1p-like"/>
    <property type="match status" value="1"/>
</dbReference>
<dbReference type="EMBL" id="UFQS01000742">
    <property type="protein sequence ID" value="SSX06524.1"/>
    <property type="molecule type" value="Genomic_DNA"/>
</dbReference>
<organism evidence="3">
    <name type="scientific">Culicoides sonorensis</name>
    <name type="common">Biting midge</name>
    <dbReference type="NCBI Taxonomy" id="179676"/>
    <lineage>
        <taxon>Eukaryota</taxon>
        <taxon>Metazoa</taxon>
        <taxon>Ecdysozoa</taxon>
        <taxon>Arthropoda</taxon>
        <taxon>Hexapoda</taxon>
        <taxon>Insecta</taxon>
        <taxon>Pterygota</taxon>
        <taxon>Neoptera</taxon>
        <taxon>Endopterygota</taxon>
        <taxon>Diptera</taxon>
        <taxon>Nematocera</taxon>
        <taxon>Chironomoidea</taxon>
        <taxon>Ceratopogonidae</taxon>
        <taxon>Ceratopogoninae</taxon>
        <taxon>Culicoides</taxon>
        <taxon>Monoculicoides</taxon>
    </lineage>
</organism>
<dbReference type="PANTHER" id="PTHR12521">
    <property type="entry name" value="PROTEIN C6ORF130"/>
    <property type="match status" value="1"/>
</dbReference>
<dbReference type="InterPro" id="IPR050892">
    <property type="entry name" value="ADP-ribose_metab_enzymes"/>
</dbReference>
<gene>
    <name evidence="3" type="primary">CSON013942</name>
    <name evidence="2" type="synonym">CSON013127</name>
</gene>
<dbReference type="InterPro" id="IPR002589">
    <property type="entry name" value="Macro_dom"/>
</dbReference>
<evidence type="ECO:0000313" key="2">
    <source>
        <dbReference type="EMBL" id="SSX05765.1"/>
    </source>
</evidence>
<dbReference type="PROSITE" id="PS51154">
    <property type="entry name" value="MACRO"/>
    <property type="match status" value="1"/>
</dbReference>
<evidence type="ECO:0000313" key="3">
    <source>
        <dbReference type="EMBL" id="SSX06524.1"/>
    </source>
</evidence>
<reference evidence="4" key="2">
    <citation type="submission" date="2018-07" db="EMBL/GenBank/DDBJ databases">
        <authorList>
            <person name="Quirk P.G."/>
            <person name="Krulwich T.A."/>
        </authorList>
    </citation>
    <scope>NUCLEOTIDE SEQUENCE</scope>
</reference>
<dbReference type="GO" id="GO:0140291">
    <property type="term" value="P:peptidyl-glutamate ADP-deribosylation"/>
    <property type="evidence" value="ECO:0007669"/>
    <property type="project" value="TreeGrafter"/>
</dbReference>
<accession>A0A336KNZ2</accession>
<dbReference type="VEuPathDB" id="VectorBase:CSON013942"/>